<sequence length="491" mass="55108">MIDMTPPVRRVAVIGAGPSGAIATDALVKEQSFDTIRVFDRRAGVGGTWHFTPHLPAGIPSLPDLIAGKADGPVVIPQSLPNVTAISEETNGHQNRFSDTALHENLHTNITPEIMSFTTHPFPSKLSESSVREYGTKDVPFRHHTVIREWIEGIFAPHEHLLELNTTVERAEKVQGEWILTLRKESAGRNYWWRETFDALVVATGHYNVPWFPNIPGLLQYNAKFPGRIVHSKHFRSAAKYSGKKIVVVGASVSSHENIHEILEVAKSPVYASIRGDPLTAFGWEPFDHPDIVVKKQIRNFDPRTGRIVFDDGSSLDDVDHVFFGTGYTFSLPFLPAKQEKIKQENRRLPGVYQHTWDIEDPTLTFVGQLGGGFTFRVYEWQAVAIARRLAGRGKALPSVPEQLEWERKRIAEKKGGKDYYSIAPDYGTFFELLRDIAGDPAPGTTGRVLPNFDPEWLKLWTGMVATKIGGWQRKRKRALAARSEQVRAKL</sequence>
<evidence type="ECO:0000313" key="7">
    <source>
        <dbReference type="Proteomes" id="UP000660729"/>
    </source>
</evidence>
<dbReference type="Proteomes" id="UP000660729">
    <property type="component" value="Unassembled WGS sequence"/>
</dbReference>
<dbReference type="Pfam" id="PF00743">
    <property type="entry name" value="FMO-like"/>
    <property type="match status" value="2"/>
</dbReference>
<keyword evidence="4" id="KW-0521">NADP</keyword>
<evidence type="ECO:0000256" key="4">
    <source>
        <dbReference type="ARBA" id="ARBA00022857"/>
    </source>
</evidence>
<accession>A0A8H6VR40</accession>
<dbReference type="InterPro" id="IPR036188">
    <property type="entry name" value="FAD/NAD-bd_sf"/>
</dbReference>
<dbReference type="Pfam" id="PF13450">
    <property type="entry name" value="NAD_binding_8"/>
    <property type="match status" value="1"/>
</dbReference>
<dbReference type="PANTHER" id="PTHR23023">
    <property type="entry name" value="DIMETHYLANILINE MONOOXYGENASE"/>
    <property type="match status" value="1"/>
</dbReference>
<keyword evidence="2" id="KW-0285">Flavoprotein</keyword>
<gene>
    <name evidence="6" type="ORF">HII31_01284</name>
</gene>
<evidence type="ECO:0000313" key="6">
    <source>
        <dbReference type="EMBL" id="KAF7197474.1"/>
    </source>
</evidence>
<dbReference type="AlphaFoldDB" id="A0A8H6VR40"/>
<name>A0A8H6VR40_9PEZI</name>
<dbReference type="PRINTS" id="PR00419">
    <property type="entry name" value="ADXRDTASE"/>
</dbReference>
<dbReference type="GO" id="GO:0050661">
    <property type="term" value="F:NADP binding"/>
    <property type="evidence" value="ECO:0007669"/>
    <property type="project" value="InterPro"/>
</dbReference>
<evidence type="ECO:0000256" key="2">
    <source>
        <dbReference type="ARBA" id="ARBA00022630"/>
    </source>
</evidence>
<dbReference type="GO" id="GO:0004499">
    <property type="term" value="F:N,N-dimethylaniline monooxygenase activity"/>
    <property type="evidence" value="ECO:0007669"/>
    <property type="project" value="InterPro"/>
</dbReference>
<dbReference type="EMBL" id="JABCIY010000015">
    <property type="protein sequence ID" value="KAF7197474.1"/>
    <property type="molecule type" value="Genomic_DNA"/>
</dbReference>
<keyword evidence="5" id="KW-0560">Oxidoreductase</keyword>
<dbReference type="PIRSF" id="PIRSF000332">
    <property type="entry name" value="FMO"/>
    <property type="match status" value="1"/>
</dbReference>
<evidence type="ECO:0000256" key="1">
    <source>
        <dbReference type="ARBA" id="ARBA00009183"/>
    </source>
</evidence>
<dbReference type="InterPro" id="IPR020946">
    <property type="entry name" value="Flavin_mOase-like"/>
</dbReference>
<keyword evidence="3" id="KW-0274">FAD</keyword>
<keyword evidence="6" id="KW-0503">Monooxygenase</keyword>
<dbReference type="Gene3D" id="3.50.50.60">
    <property type="entry name" value="FAD/NAD(P)-binding domain"/>
    <property type="match status" value="2"/>
</dbReference>
<evidence type="ECO:0000256" key="3">
    <source>
        <dbReference type="ARBA" id="ARBA00022827"/>
    </source>
</evidence>
<keyword evidence="7" id="KW-1185">Reference proteome</keyword>
<dbReference type="InterPro" id="IPR000960">
    <property type="entry name" value="Flavin_mOase"/>
</dbReference>
<comment type="similarity">
    <text evidence="1">Belongs to the FMO family.</text>
</comment>
<dbReference type="InterPro" id="IPR050346">
    <property type="entry name" value="FMO-like"/>
</dbReference>
<comment type="caution">
    <text evidence="6">The sequence shown here is derived from an EMBL/GenBank/DDBJ whole genome shotgun (WGS) entry which is preliminary data.</text>
</comment>
<dbReference type="GO" id="GO:0050660">
    <property type="term" value="F:flavin adenine dinucleotide binding"/>
    <property type="evidence" value="ECO:0007669"/>
    <property type="project" value="InterPro"/>
</dbReference>
<reference evidence="6" key="1">
    <citation type="submission" date="2020-04" db="EMBL/GenBank/DDBJ databases">
        <title>Draft genome resource of the tomato pathogen Pseudocercospora fuligena.</title>
        <authorList>
            <person name="Zaccaron A."/>
        </authorList>
    </citation>
    <scope>NUCLEOTIDE SEQUENCE</scope>
    <source>
        <strain evidence="6">PF001</strain>
    </source>
</reference>
<dbReference type="OrthoDB" id="66881at2759"/>
<dbReference type="SUPFAM" id="SSF51905">
    <property type="entry name" value="FAD/NAD(P)-binding domain"/>
    <property type="match status" value="2"/>
</dbReference>
<evidence type="ECO:0000256" key="5">
    <source>
        <dbReference type="ARBA" id="ARBA00023002"/>
    </source>
</evidence>
<organism evidence="6 7">
    <name type="scientific">Pseudocercospora fuligena</name>
    <dbReference type="NCBI Taxonomy" id="685502"/>
    <lineage>
        <taxon>Eukaryota</taxon>
        <taxon>Fungi</taxon>
        <taxon>Dikarya</taxon>
        <taxon>Ascomycota</taxon>
        <taxon>Pezizomycotina</taxon>
        <taxon>Dothideomycetes</taxon>
        <taxon>Dothideomycetidae</taxon>
        <taxon>Mycosphaerellales</taxon>
        <taxon>Mycosphaerellaceae</taxon>
        <taxon>Pseudocercospora</taxon>
    </lineage>
</organism>
<proteinExistence type="inferred from homology"/>
<protein>
    <submittedName>
        <fullName evidence="6">Thiol-specific monooxygenase</fullName>
    </submittedName>
</protein>